<keyword evidence="2" id="KW-1133">Transmembrane helix</keyword>
<dbReference type="KEGG" id="tps:THAPSDRAFT_25199"/>
<evidence type="ECO:0000256" key="1">
    <source>
        <dbReference type="SAM" id="MobiDB-lite"/>
    </source>
</evidence>
<evidence type="ECO:0000256" key="3">
    <source>
        <dbReference type="SAM" id="SignalP"/>
    </source>
</evidence>
<reference evidence="4 5" key="1">
    <citation type="journal article" date="2004" name="Science">
        <title>The genome of the diatom Thalassiosira pseudonana: ecology, evolution, and metabolism.</title>
        <authorList>
            <person name="Armbrust E.V."/>
            <person name="Berges J.A."/>
            <person name="Bowler C."/>
            <person name="Green B.R."/>
            <person name="Martinez D."/>
            <person name="Putnam N.H."/>
            <person name="Zhou S."/>
            <person name="Allen A.E."/>
            <person name="Apt K.E."/>
            <person name="Bechner M."/>
            <person name="Brzezinski M.A."/>
            <person name="Chaal B.K."/>
            <person name="Chiovitti A."/>
            <person name="Davis A.K."/>
            <person name="Demarest M.S."/>
            <person name="Detter J.C."/>
            <person name="Glavina T."/>
            <person name="Goodstein D."/>
            <person name="Hadi M.Z."/>
            <person name="Hellsten U."/>
            <person name="Hildebrand M."/>
            <person name="Jenkins B.D."/>
            <person name="Jurka J."/>
            <person name="Kapitonov V.V."/>
            <person name="Kroger N."/>
            <person name="Lau W.W."/>
            <person name="Lane T.W."/>
            <person name="Larimer F.W."/>
            <person name="Lippmeier J.C."/>
            <person name="Lucas S."/>
            <person name="Medina M."/>
            <person name="Montsant A."/>
            <person name="Obornik M."/>
            <person name="Parker M.S."/>
            <person name="Palenik B."/>
            <person name="Pazour G.J."/>
            <person name="Richardson P.M."/>
            <person name="Rynearson T.A."/>
            <person name="Saito M.A."/>
            <person name="Schwartz D.C."/>
            <person name="Thamatrakoln K."/>
            <person name="Valentin K."/>
            <person name="Vardi A."/>
            <person name="Wilkerson F.P."/>
            <person name="Rokhsar D.S."/>
        </authorList>
    </citation>
    <scope>NUCLEOTIDE SEQUENCE [LARGE SCALE GENOMIC DNA]</scope>
    <source>
        <strain evidence="4 5">CCMP1335</strain>
    </source>
</reference>
<protein>
    <recommendedName>
        <fullName evidence="6">TRP C-terminal domain-containing protein</fullName>
    </recommendedName>
</protein>
<dbReference type="OMA" id="YERAAMW"/>
<dbReference type="RefSeq" id="XP_002294435.1">
    <property type="nucleotide sequence ID" value="XM_002294399.1"/>
</dbReference>
<accession>B8CDU5</accession>
<gene>
    <name evidence="4" type="ORF">THAPSDRAFT_25199</name>
</gene>
<dbReference type="Proteomes" id="UP000001449">
    <property type="component" value="Chromosome 17"/>
</dbReference>
<proteinExistence type="predicted"/>
<dbReference type="InParanoid" id="B8CDU5"/>
<feature type="signal peptide" evidence="3">
    <location>
        <begin position="1"/>
        <end position="21"/>
    </location>
</feature>
<feature type="compositionally biased region" description="Polar residues" evidence="1">
    <location>
        <begin position="319"/>
        <end position="339"/>
    </location>
</feature>
<feature type="transmembrane region" description="Helical" evidence="2">
    <location>
        <begin position="511"/>
        <end position="535"/>
    </location>
</feature>
<evidence type="ECO:0000313" key="4">
    <source>
        <dbReference type="EMBL" id="EED88269.1"/>
    </source>
</evidence>
<name>B8CDU5_THAPS</name>
<keyword evidence="2" id="KW-0472">Membrane</keyword>
<dbReference type="EMBL" id="CM000651">
    <property type="protein sequence ID" value="EED88269.1"/>
    <property type="molecule type" value="Genomic_DNA"/>
</dbReference>
<feature type="transmembrane region" description="Helical" evidence="2">
    <location>
        <begin position="471"/>
        <end position="490"/>
    </location>
</feature>
<feature type="transmembrane region" description="Helical" evidence="2">
    <location>
        <begin position="541"/>
        <end position="561"/>
    </location>
</feature>
<keyword evidence="5" id="KW-1185">Reference proteome</keyword>
<organism evidence="4 5">
    <name type="scientific">Thalassiosira pseudonana</name>
    <name type="common">Marine diatom</name>
    <name type="synonym">Cyclotella nana</name>
    <dbReference type="NCBI Taxonomy" id="35128"/>
    <lineage>
        <taxon>Eukaryota</taxon>
        <taxon>Sar</taxon>
        <taxon>Stramenopiles</taxon>
        <taxon>Ochrophyta</taxon>
        <taxon>Bacillariophyta</taxon>
        <taxon>Coscinodiscophyceae</taxon>
        <taxon>Thalassiosirophycidae</taxon>
        <taxon>Thalassiosirales</taxon>
        <taxon>Thalassiosiraceae</taxon>
        <taxon>Thalassiosira</taxon>
    </lineage>
</organism>
<evidence type="ECO:0000256" key="2">
    <source>
        <dbReference type="SAM" id="Phobius"/>
    </source>
</evidence>
<feature type="chain" id="PRO_5002870034" description="TRP C-terminal domain-containing protein" evidence="3">
    <location>
        <begin position="22"/>
        <end position="652"/>
    </location>
</feature>
<dbReference type="GeneID" id="7453105"/>
<sequence length="652" mass="73317">MKSVSLSILLLSLFTRSPSSSSSSSSTLTSSLGRSEEWTTSLPWPCLFASASDATRRFMLARAHGSRSGDGSNNYSNKFDYNSDRQLADTSTQRELENDDAAAQDAKYAQDLAADGQDDNYLADLDFDGVSIMPVSCVNYHNGHMIKFQFFEKSSSLNCHFKNLGTFVVSIAHYMRAYFNQQALIHGNNFHLPGDVGFLNCVLLKETANSELPLYAKIGCQHRDTYTSTKLQLIVYKDAQCSKVFSNAEDKNNGYDLNGYFLSNKVSFRPPFYSCQSCLPEEISDQFTKRYSAWYDDDYISRQGKKQSYNDDGAGGQKYNVNSTATNSTDDGGYYQSNDDIYGGNKYNNDDNTDDGNQSNHYVNTDDGVYYNYRSHDDDFYAIDDDNRRLRQLVEVDASHSITAKETLVEYAADFQEEMGLIHRQLQDANNGGDVSTWNMCDRVHHYGMWCNEDCRSLDTFRVDEWSRSDIFLLVIMSVFMGAMMLLVFAKRVKAYERAAMWGDEPGAPNPGLPPMAMLMLFATVFTLIVVLATLKFVNETLVFAVVMCILLFIYMLKLTLFESRKPQFLPARVCLLFANGRQELGHLLPQILGIHPTAVSPPYFPNSWSTSIHENVCRMSTLQLEGSHLGHLSTEMAPVDTLNCSGKPLIG</sequence>
<reference evidence="4 5" key="2">
    <citation type="journal article" date="2008" name="Nature">
        <title>The Phaeodactylum genome reveals the evolutionary history of diatom genomes.</title>
        <authorList>
            <person name="Bowler C."/>
            <person name="Allen A.E."/>
            <person name="Badger J.H."/>
            <person name="Grimwood J."/>
            <person name="Jabbari K."/>
            <person name="Kuo A."/>
            <person name="Maheswari U."/>
            <person name="Martens C."/>
            <person name="Maumus F."/>
            <person name="Otillar R.P."/>
            <person name="Rayko E."/>
            <person name="Salamov A."/>
            <person name="Vandepoele K."/>
            <person name="Beszteri B."/>
            <person name="Gruber A."/>
            <person name="Heijde M."/>
            <person name="Katinka M."/>
            <person name="Mock T."/>
            <person name="Valentin K."/>
            <person name="Verret F."/>
            <person name="Berges J.A."/>
            <person name="Brownlee C."/>
            <person name="Cadoret J.P."/>
            <person name="Chiovitti A."/>
            <person name="Choi C.J."/>
            <person name="Coesel S."/>
            <person name="De Martino A."/>
            <person name="Detter J.C."/>
            <person name="Durkin C."/>
            <person name="Falciatore A."/>
            <person name="Fournet J."/>
            <person name="Haruta M."/>
            <person name="Huysman M.J."/>
            <person name="Jenkins B.D."/>
            <person name="Jiroutova K."/>
            <person name="Jorgensen R.E."/>
            <person name="Joubert Y."/>
            <person name="Kaplan A."/>
            <person name="Kroger N."/>
            <person name="Kroth P.G."/>
            <person name="La Roche J."/>
            <person name="Lindquist E."/>
            <person name="Lommer M."/>
            <person name="Martin-Jezequel V."/>
            <person name="Lopez P.J."/>
            <person name="Lucas S."/>
            <person name="Mangogna M."/>
            <person name="McGinnis K."/>
            <person name="Medlin L.K."/>
            <person name="Montsant A."/>
            <person name="Oudot-Le Secq M.P."/>
            <person name="Napoli C."/>
            <person name="Obornik M."/>
            <person name="Parker M.S."/>
            <person name="Petit J.L."/>
            <person name="Porcel B.M."/>
            <person name="Poulsen N."/>
            <person name="Robison M."/>
            <person name="Rychlewski L."/>
            <person name="Rynearson T.A."/>
            <person name="Schmutz J."/>
            <person name="Shapiro H."/>
            <person name="Siaut M."/>
            <person name="Stanley M."/>
            <person name="Sussman M.R."/>
            <person name="Taylor A.R."/>
            <person name="Vardi A."/>
            <person name="von Dassow P."/>
            <person name="Vyverman W."/>
            <person name="Willis A."/>
            <person name="Wyrwicz L.S."/>
            <person name="Rokhsar D.S."/>
            <person name="Weissenbach J."/>
            <person name="Armbrust E.V."/>
            <person name="Green B.R."/>
            <person name="Van de Peer Y."/>
            <person name="Grigoriev I.V."/>
        </authorList>
    </citation>
    <scope>NUCLEOTIDE SEQUENCE [LARGE SCALE GENOMIC DNA]</scope>
    <source>
        <strain evidence="4 5">CCMP1335</strain>
    </source>
</reference>
<feature type="region of interest" description="Disordered" evidence="1">
    <location>
        <begin position="305"/>
        <end position="360"/>
    </location>
</feature>
<dbReference type="PaxDb" id="35128-Thaps25199"/>
<keyword evidence="3" id="KW-0732">Signal</keyword>
<dbReference type="HOGENOM" id="CLU_420669_0_0_1"/>
<evidence type="ECO:0000313" key="5">
    <source>
        <dbReference type="Proteomes" id="UP000001449"/>
    </source>
</evidence>
<evidence type="ECO:0008006" key="6">
    <source>
        <dbReference type="Google" id="ProtNLM"/>
    </source>
</evidence>
<keyword evidence="2" id="KW-0812">Transmembrane</keyword>
<dbReference type="AlphaFoldDB" id="B8CDU5"/>
<dbReference type="eggNOG" id="ENOG502SHKG">
    <property type="taxonomic scope" value="Eukaryota"/>
</dbReference>